<dbReference type="InterPro" id="IPR003644">
    <property type="entry name" value="Calx_beta"/>
</dbReference>
<feature type="domain" description="P/Homo B" evidence="11">
    <location>
        <begin position="1161"/>
        <end position="1304"/>
    </location>
</feature>
<dbReference type="PROSITE" id="PS00137">
    <property type="entry name" value="SUBTILASE_HIS"/>
    <property type="match status" value="1"/>
</dbReference>
<dbReference type="NCBIfam" id="NF041930">
    <property type="entry name" value="Xrt_dep_XDD3"/>
    <property type="match status" value="1"/>
</dbReference>
<feature type="compositionally biased region" description="Basic and acidic residues" evidence="10">
    <location>
        <begin position="48"/>
        <end position="59"/>
    </location>
</feature>
<dbReference type="InterPro" id="IPR008979">
    <property type="entry name" value="Galactose-bd-like_sf"/>
</dbReference>
<accession>A0ABT7B3Z2</accession>
<dbReference type="SMART" id="SM00237">
    <property type="entry name" value="Calx_beta"/>
    <property type="match status" value="1"/>
</dbReference>
<dbReference type="InterPro" id="IPR023827">
    <property type="entry name" value="Peptidase_S8_Asp-AS"/>
</dbReference>
<feature type="active site" description="Charge relay system" evidence="8">
    <location>
        <position position="1085"/>
    </location>
</feature>
<dbReference type="PRINTS" id="PR00723">
    <property type="entry name" value="SUBTILISIN"/>
</dbReference>
<dbReference type="Pfam" id="PF13448">
    <property type="entry name" value="DUF4114"/>
    <property type="match status" value="1"/>
</dbReference>
<dbReference type="EMBL" id="JAQOSO010000017">
    <property type="protein sequence ID" value="MDJ1173314.1"/>
    <property type="molecule type" value="Genomic_DNA"/>
</dbReference>
<dbReference type="Gene3D" id="3.40.50.200">
    <property type="entry name" value="Peptidase S8/S53 domain"/>
    <property type="match status" value="1"/>
</dbReference>
<dbReference type="InterPro" id="IPR022398">
    <property type="entry name" value="Peptidase_S8_His-AS"/>
</dbReference>
<dbReference type="InterPro" id="IPR038081">
    <property type="entry name" value="CalX-like_sf"/>
</dbReference>
<evidence type="ECO:0000256" key="2">
    <source>
        <dbReference type="ARBA" id="ARBA00022670"/>
    </source>
</evidence>
<name>A0ABT7B3Z2_9CYAN</name>
<gene>
    <name evidence="12" type="ORF">PMG25_04335</name>
</gene>
<evidence type="ECO:0000313" key="13">
    <source>
        <dbReference type="Proteomes" id="UP001235849"/>
    </source>
</evidence>
<dbReference type="RefSeq" id="WP_283765684.1">
    <property type="nucleotide sequence ID" value="NZ_JAQOSO010000017.1"/>
</dbReference>
<dbReference type="PROSITE" id="PS00138">
    <property type="entry name" value="SUBTILASE_SER"/>
    <property type="match status" value="1"/>
</dbReference>
<evidence type="ECO:0000256" key="8">
    <source>
        <dbReference type="PROSITE-ProRule" id="PRU01240"/>
    </source>
</evidence>
<dbReference type="SUPFAM" id="SSF49785">
    <property type="entry name" value="Galactose-binding domain-like"/>
    <property type="match status" value="2"/>
</dbReference>
<keyword evidence="2 8" id="KW-0645">Protease</keyword>
<evidence type="ECO:0000256" key="1">
    <source>
        <dbReference type="ARBA" id="ARBA00011073"/>
    </source>
</evidence>
<comment type="similarity">
    <text evidence="1 8 9">Belongs to the peptidase S8 family.</text>
</comment>
<dbReference type="Pfam" id="PF00082">
    <property type="entry name" value="Peptidase_S8"/>
    <property type="match status" value="2"/>
</dbReference>
<dbReference type="PANTHER" id="PTHR42884:SF14">
    <property type="entry name" value="NEUROENDOCRINE CONVERTASE 1"/>
    <property type="match status" value="1"/>
</dbReference>
<dbReference type="InterPro" id="IPR000209">
    <property type="entry name" value="Peptidase_S8/S53_dom"/>
</dbReference>
<dbReference type="InterPro" id="IPR023828">
    <property type="entry name" value="Peptidase_S8_Ser-AS"/>
</dbReference>
<sequence length="1805" mass="197558">DNGRGERPFAPTSGTGEDGDDTELEGDKAPYGDGDRPTTDTPTEDNSVEDKGEEGDRPTTETPTEDIAISNNGRGERPFAPTSGTGEDVDDTELEGDRPNPDTPTEDIAVIDSVEQAIVPTSGTLEELKTGEFIVGETGEVTVDFLFDGGGYKGEVAIFSLEGLEDLDPNSEEFRTEVLQRITDDSDLGQIIISDRTEGAKFTGELGEVDRNSGDYSGAKTVQMQPGEKFAVVLAPKGKIEWAVDNPDRPLMFSLDSQQLADTTGEGQTFAWEDLDVDRNSDKDYNDLIFRVKGAKGKADHIDNLIDPGMVWQDTELGQAILDYGQPETYLTSINQFYNPREPISIYGTLSDVDGLDDIDLESVKIFLETETGEEFNVTDEVELKDDSGDRIEFNYRKESLEPGHYRLRIVAEDNDGRVSEHRVEKFTVLSLDEGEELSDRVRWSLERSVNLERYTREELESAQQWVVSVRNGEFSEELATQLDAVSLRETGHIPNTYIWEFPEGIDPDEIGDKFASVGAIEFAYPLVAVDAEFFNLPWHLDNTGQNKLNPSSSVPEIDMSVQEAWNIHNVTGAGVVIGIVDDGFDQNHPDLKDNYLDNLSKDFDELDSKNVQDGNQTKTLTTRIEYREKETVPPVGAKKTSRTIIALEGDDRLDNQRFSGILQNLDLNIDFALTQGNIKDLNVKLKSPWNTEYEISNFQNGKHTYSIDIFDREMVNHNVGEDGNSKWELIFDNTSKQTQGTVVKWSLDMTLENHHGTQVAGVAVGKTNATEGTSGVAPGASWAGLRIGSDGFKLQEIADVIAHENQNIDIYNNSWGVGFFPNALTGFEQNIEDATKDGRGGSGNIFVFSAGNSGEDGDNVNYNPLANSRHTIAVAAVDHTGKQAIYSTPGAPILVAAPSEKVHKFSYNSQNTSSLPPNGQTQQFYLDDIQGFPDKIDDLQVLLNIDRHHYEDLSVSLVHEVGNQQTRVKLFSDVPFTRISPKNSLFKHETSILFDDLADRDLPSQTVPFHGAFKPAESLDIFAGADPNGKWFLEIENKPGGKSIGGTLEDWSLIVNTGGIKTTDIQGAEGVTNGGYTSSFGGTSASAPMVSGVIALMLEANPNLTWRDVQHILVETADKNDEQGGNWETNLANHDVSYKYGFGVVNTEQAVAKAKDWELVDLEDKVGHKEEKRVGKPIPEGNQPLTVSLDVQESINVEWVEVMVNIDHDDIDNLKIELVHRQDGKESSSELLIGGENADQSFPGDYIEDLDQWVFTSPRHWGEDSRGTWELRVVDRVPNTKPGVSEVGNLLSWKLNIYGTDPNAVNQPPELTSVNPLAQATQKSPFTISYEDLLAASDAEDPDKDIISFEVSNPVNGTLRKDGAVINPGETVELKAGETLEWTPDSAGDEVPAFQVRASDGELFSDTPVDVNIQVEPLPTVILDISSSTVSEVQRRGLFWVELPGGALTQDITVNYTVQGTATNGTDYQTLTGSVTIPAGSVFAPIWINLQDDDQFEGDETVVITLAEGTGYVGDTNTSHTITILDDEVADPLKGWTYATDVGHDSVAGTEAFDGTTKVGGTIYEMYGMAVKEDPETGRIWVALNSNLPITGRTVPTSWSQTFSPFLTFNVPDGNVGWGDMFFDFSGTGNFQNALDSGQMFGVRFADTNDSGVEAGVYRGVSGKSVVSENAGFWNLDSHNSYVVNNGIGLDSSMGDLAWHDSYYYPYDRPGLKMPNVIDSGERVGAVAIHNRTELENQGFDPSQFTQLGDEIFGFSFQKPDGMTGDFIATILKECINDGMALRSSFASGTKGPKASVGIGAIRL</sequence>
<dbReference type="InterPro" id="IPR002884">
    <property type="entry name" value="P_dom"/>
</dbReference>
<dbReference type="PANTHER" id="PTHR42884">
    <property type="entry name" value="PROPROTEIN CONVERTASE SUBTILISIN/KEXIN-RELATED"/>
    <property type="match status" value="1"/>
</dbReference>
<evidence type="ECO:0000259" key="11">
    <source>
        <dbReference type="PROSITE" id="PS51829"/>
    </source>
</evidence>
<feature type="non-terminal residue" evidence="12">
    <location>
        <position position="1"/>
    </location>
</feature>
<dbReference type="InterPro" id="IPR036852">
    <property type="entry name" value="Peptidase_S8/S53_dom_sf"/>
</dbReference>
<organism evidence="12 13">
    <name type="scientific">Roseofilum capinflatum BLCC-M114</name>
    <dbReference type="NCBI Taxonomy" id="3022440"/>
    <lineage>
        <taxon>Bacteria</taxon>
        <taxon>Bacillati</taxon>
        <taxon>Cyanobacteriota</taxon>
        <taxon>Cyanophyceae</taxon>
        <taxon>Desertifilales</taxon>
        <taxon>Desertifilaceae</taxon>
        <taxon>Roseofilum</taxon>
        <taxon>Roseofilum capinflatum</taxon>
    </lineage>
</organism>
<dbReference type="PROSITE" id="PS51829">
    <property type="entry name" value="P_HOMO_B"/>
    <property type="match status" value="1"/>
</dbReference>
<dbReference type="PROSITE" id="PS51892">
    <property type="entry name" value="SUBTILASE"/>
    <property type="match status" value="1"/>
</dbReference>
<evidence type="ECO:0000313" key="12">
    <source>
        <dbReference type="EMBL" id="MDJ1173314.1"/>
    </source>
</evidence>
<evidence type="ECO:0000256" key="9">
    <source>
        <dbReference type="RuleBase" id="RU003355"/>
    </source>
</evidence>
<dbReference type="Gene3D" id="2.60.120.260">
    <property type="entry name" value="Galactose-binding domain-like"/>
    <property type="match status" value="2"/>
</dbReference>
<protein>
    <submittedName>
        <fullName evidence="12">S8 family serine peptidase</fullName>
    </submittedName>
</protein>
<proteinExistence type="inferred from homology"/>
<reference evidence="12 13" key="1">
    <citation type="submission" date="2023-01" db="EMBL/GenBank/DDBJ databases">
        <title>Novel diversity within Roseofilum (Cyanobacteria; Desertifilaceae) from marine benthic mats with descriptions of four novel species.</title>
        <authorList>
            <person name="Wang Y."/>
            <person name="Berthold D.E."/>
            <person name="Hu J."/>
            <person name="Lefler F.W."/>
            <person name="Laughinghouse H.D. IV."/>
        </authorList>
    </citation>
    <scope>NUCLEOTIDE SEQUENCE [LARGE SCALE GENOMIC DNA]</scope>
    <source>
        <strain evidence="12 13">BLCC-M114</strain>
    </source>
</reference>
<evidence type="ECO:0000256" key="5">
    <source>
        <dbReference type="ARBA" id="ARBA00022801"/>
    </source>
</evidence>
<keyword evidence="6 8" id="KW-0720">Serine protease</keyword>
<feature type="compositionally biased region" description="Basic and acidic residues" evidence="10">
    <location>
        <begin position="25"/>
        <end position="38"/>
    </location>
</feature>
<dbReference type="Pfam" id="PF01483">
    <property type="entry name" value="P_proprotein"/>
    <property type="match status" value="1"/>
</dbReference>
<feature type="active site" description="Charge relay system" evidence="8">
    <location>
        <position position="582"/>
    </location>
</feature>
<comment type="caution">
    <text evidence="12">The sequence shown here is derived from an EMBL/GenBank/DDBJ whole genome shotgun (WGS) entry which is preliminary data.</text>
</comment>
<keyword evidence="3" id="KW-0732">Signal</keyword>
<dbReference type="Gene3D" id="2.60.40.2030">
    <property type="match status" value="1"/>
</dbReference>
<keyword evidence="13" id="KW-1185">Reference proteome</keyword>
<dbReference type="Pfam" id="PF03160">
    <property type="entry name" value="Calx-beta"/>
    <property type="match status" value="1"/>
</dbReference>
<keyword evidence="4" id="KW-0677">Repeat</keyword>
<feature type="active site" description="Charge relay system" evidence="8">
    <location>
        <position position="756"/>
    </location>
</feature>
<keyword evidence="5 8" id="KW-0378">Hydrolase</keyword>
<dbReference type="InterPro" id="IPR025193">
    <property type="entry name" value="DUF4114"/>
</dbReference>
<dbReference type="Proteomes" id="UP001235849">
    <property type="component" value="Unassembled WGS sequence"/>
</dbReference>
<evidence type="ECO:0000256" key="10">
    <source>
        <dbReference type="SAM" id="MobiDB-lite"/>
    </source>
</evidence>
<dbReference type="SUPFAM" id="SSF52743">
    <property type="entry name" value="Subtilisin-like"/>
    <property type="match status" value="1"/>
</dbReference>
<dbReference type="InterPro" id="IPR015500">
    <property type="entry name" value="Peptidase_S8_subtilisin-rel"/>
</dbReference>
<dbReference type="PROSITE" id="PS00136">
    <property type="entry name" value="SUBTILASE_ASP"/>
    <property type="match status" value="1"/>
</dbReference>
<evidence type="ECO:0000256" key="7">
    <source>
        <dbReference type="ARBA" id="ARBA00022837"/>
    </source>
</evidence>
<evidence type="ECO:0000256" key="3">
    <source>
        <dbReference type="ARBA" id="ARBA00022729"/>
    </source>
</evidence>
<evidence type="ECO:0000256" key="4">
    <source>
        <dbReference type="ARBA" id="ARBA00022737"/>
    </source>
</evidence>
<dbReference type="SUPFAM" id="SSF141072">
    <property type="entry name" value="CalX-like"/>
    <property type="match status" value="1"/>
</dbReference>
<keyword evidence="7" id="KW-0106">Calcium</keyword>
<evidence type="ECO:0000256" key="6">
    <source>
        <dbReference type="ARBA" id="ARBA00022825"/>
    </source>
</evidence>
<feature type="region of interest" description="Disordered" evidence="10">
    <location>
        <begin position="1"/>
        <end position="106"/>
    </location>
</feature>